<keyword evidence="3" id="KW-1185">Reference proteome</keyword>
<protein>
    <submittedName>
        <fullName evidence="2">Uncharacterized protein</fullName>
    </submittedName>
</protein>
<feature type="compositionally biased region" description="Basic residues" evidence="1">
    <location>
        <begin position="67"/>
        <end position="82"/>
    </location>
</feature>
<evidence type="ECO:0000256" key="1">
    <source>
        <dbReference type="SAM" id="MobiDB-lite"/>
    </source>
</evidence>
<accession>A0ABN1CPI2</accession>
<evidence type="ECO:0000313" key="3">
    <source>
        <dbReference type="Proteomes" id="UP001501576"/>
    </source>
</evidence>
<gene>
    <name evidence="2" type="ORF">GCM10010390_26920</name>
</gene>
<name>A0ABN1CPI2_9ACTN</name>
<reference evidence="2 3" key="1">
    <citation type="journal article" date="2019" name="Int. J. Syst. Evol. Microbiol.">
        <title>The Global Catalogue of Microorganisms (GCM) 10K type strain sequencing project: providing services to taxonomists for standard genome sequencing and annotation.</title>
        <authorList>
            <consortium name="The Broad Institute Genomics Platform"/>
            <consortium name="The Broad Institute Genome Sequencing Center for Infectious Disease"/>
            <person name="Wu L."/>
            <person name="Ma J."/>
        </authorList>
    </citation>
    <scope>NUCLEOTIDE SEQUENCE [LARGE SCALE GENOMIC DNA]</scope>
    <source>
        <strain evidence="2 3">JCM 5052</strain>
    </source>
</reference>
<dbReference type="Proteomes" id="UP001501576">
    <property type="component" value="Unassembled WGS sequence"/>
</dbReference>
<comment type="caution">
    <text evidence="2">The sequence shown here is derived from an EMBL/GenBank/DDBJ whole genome shotgun (WGS) entry which is preliminary data.</text>
</comment>
<evidence type="ECO:0000313" key="2">
    <source>
        <dbReference type="EMBL" id="GAA0523229.1"/>
    </source>
</evidence>
<dbReference type="EMBL" id="BAAABZ010000015">
    <property type="protein sequence ID" value="GAA0523229.1"/>
    <property type="molecule type" value="Genomic_DNA"/>
</dbReference>
<feature type="region of interest" description="Disordered" evidence="1">
    <location>
        <begin position="54"/>
        <end position="95"/>
    </location>
</feature>
<organism evidence="2 3">
    <name type="scientific">Streptomyces mordarskii</name>
    <dbReference type="NCBI Taxonomy" id="1226758"/>
    <lineage>
        <taxon>Bacteria</taxon>
        <taxon>Bacillati</taxon>
        <taxon>Actinomycetota</taxon>
        <taxon>Actinomycetes</taxon>
        <taxon>Kitasatosporales</taxon>
        <taxon>Streptomycetaceae</taxon>
        <taxon>Streptomyces</taxon>
    </lineage>
</organism>
<sequence>MRAPDMPGKCPQAGAPPFTLIRAKGTPSVLAASAATPADSSWISKMDLEKREIRHTERAAAPPSAAHRARRRSKPGSAHRRAVSADRPRTGHRVP</sequence>
<proteinExistence type="predicted"/>